<keyword evidence="3" id="KW-0732">Signal</keyword>
<dbReference type="AlphaFoldDB" id="A0A5J4STA5"/>
<name>A0A5J4STA5_9ZZZZ</name>
<comment type="subcellular location">
    <subcellularLocation>
        <location evidence="1">Membrane</location>
    </subcellularLocation>
</comment>
<accession>A0A5J4STA5</accession>
<evidence type="ECO:0000256" key="3">
    <source>
        <dbReference type="ARBA" id="ARBA00022729"/>
    </source>
</evidence>
<keyword evidence="6" id="KW-1133">Transmembrane helix</keyword>
<dbReference type="InterPro" id="IPR039910">
    <property type="entry name" value="D15-like"/>
</dbReference>
<dbReference type="Gene3D" id="2.40.160.50">
    <property type="entry name" value="membrane protein fhac: a member of the omp85/tpsb transporter family"/>
    <property type="match status" value="1"/>
</dbReference>
<evidence type="ECO:0000256" key="1">
    <source>
        <dbReference type="ARBA" id="ARBA00004370"/>
    </source>
</evidence>
<evidence type="ECO:0000256" key="4">
    <source>
        <dbReference type="ARBA" id="ARBA00023136"/>
    </source>
</evidence>
<evidence type="ECO:0000313" key="9">
    <source>
        <dbReference type="EMBL" id="KAA6349396.1"/>
    </source>
</evidence>
<sequence>MHNNSKLNYHYIGYTSFVNLMKRYIFNIFLIVSPRKAVFYLLFLITTFLITSCSTTKFVPEGSYLLDKMEIQTDNKHIKPSALKNYVRQKPNSKWLGMTKFRLHLYSLSGRDSTRWYNKIFRRIGAAPVIYNKVEAMNSAEEITKAMQNIGYLNTSVESNTETKKKKIKLLYRVTSGSPYSIRTLTYDIADTTIANYITGDSLATLLKKGMAFDVNLLDAERRRITNLLVNNGYYKSHKDYITYKADMDSSYSIDLTLQLRSYANGEDTISGAYRQYLINKVSFIADYDMSQSSDGRLTGINDSIHYNSYPVYFKNKLYLHPKTLIDNTEIQSGHLYREQDVQRTYTYLGRLPALKYTNIHFAEAADTSKLDCYVMLTKSKHQSVSMELEGTNSAGDFGAATSLSFQHRNLFHGSESFLLKLRGAYEAISGLQQGYNNDNYIESGVETNVNFPNFLFPLLPSSMKRKIKATTEFGLQYNYQLRPEFSRTVASASWSYKWTRPRTQHRIDVLDVNYLYMPWKSDKFVEDYLTDDGNYMIEYNYKDRLIVRTGYMYNYNSVGGSPVNNTIVANSYSIRINVESAGNTLLLISRMVKLHKNKDGEYSILNIPFAQYVKADFDYVRDMVIVPGTSLAFHFATGVAVPYGNANVIPFEKQYFSGGANSVRGWSVRDLGPGSYSGDGKYLNQFGEIKFNANIEYRNKLFWKFRGAIFVDAGNIWTIHENENQPGGVFKMNKFYKQIAVAYGLGLRFDFDFFVLRLDGGMKAINPVYMSGKDRYPIIHPNFGRDFALHFAVGYPF</sequence>
<evidence type="ECO:0000259" key="7">
    <source>
        <dbReference type="Pfam" id="PF01103"/>
    </source>
</evidence>
<evidence type="ECO:0000259" key="8">
    <source>
        <dbReference type="Pfam" id="PF07244"/>
    </source>
</evidence>
<gene>
    <name evidence="9" type="ORF">EZS27_003224</name>
</gene>
<dbReference type="InterPro" id="IPR000184">
    <property type="entry name" value="Bac_surfAg_D15"/>
</dbReference>
<feature type="transmembrane region" description="Helical" evidence="6">
    <location>
        <begin position="39"/>
        <end position="59"/>
    </location>
</feature>
<evidence type="ECO:0000256" key="5">
    <source>
        <dbReference type="ARBA" id="ARBA00023237"/>
    </source>
</evidence>
<dbReference type="EMBL" id="SNRY01000048">
    <property type="protein sequence ID" value="KAA6349396.1"/>
    <property type="molecule type" value="Genomic_DNA"/>
</dbReference>
<reference evidence="9" key="1">
    <citation type="submission" date="2019-03" db="EMBL/GenBank/DDBJ databases">
        <title>Single cell metagenomics reveals metabolic interactions within the superorganism composed of flagellate Streblomastix strix and complex community of Bacteroidetes bacteria on its surface.</title>
        <authorList>
            <person name="Treitli S.C."/>
            <person name="Kolisko M."/>
            <person name="Husnik F."/>
            <person name="Keeling P."/>
            <person name="Hampl V."/>
        </authorList>
    </citation>
    <scope>NUCLEOTIDE SEQUENCE</scope>
    <source>
        <strain evidence="9">STM</strain>
    </source>
</reference>
<feature type="domain" description="Bacterial surface antigen (D15)" evidence="7">
    <location>
        <begin position="614"/>
        <end position="763"/>
    </location>
</feature>
<evidence type="ECO:0000256" key="6">
    <source>
        <dbReference type="SAM" id="Phobius"/>
    </source>
</evidence>
<organism evidence="9">
    <name type="scientific">termite gut metagenome</name>
    <dbReference type="NCBI Taxonomy" id="433724"/>
    <lineage>
        <taxon>unclassified sequences</taxon>
        <taxon>metagenomes</taxon>
        <taxon>organismal metagenomes</taxon>
    </lineage>
</organism>
<feature type="transmembrane region" description="Helical" evidence="6">
    <location>
        <begin position="12"/>
        <end position="32"/>
    </location>
</feature>
<dbReference type="Pfam" id="PF01103">
    <property type="entry name" value="Omp85"/>
    <property type="match status" value="1"/>
</dbReference>
<keyword evidence="5" id="KW-0998">Cell outer membrane</keyword>
<keyword evidence="2 6" id="KW-0812">Transmembrane</keyword>
<dbReference type="PANTHER" id="PTHR12815:SF47">
    <property type="entry name" value="TRANSLOCATION AND ASSEMBLY MODULE SUBUNIT TAMA"/>
    <property type="match status" value="1"/>
</dbReference>
<dbReference type="InterPro" id="IPR010827">
    <property type="entry name" value="BamA/TamA_POTRA"/>
</dbReference>
<evidence type="ECO:0000256" key="2">
    <source>
        <dbReference type="ARBA" id="ARBA00022692"/>
    </source>
</evidence>
<dbReference type="Pfam" id="PF07244">
    <property type="entry name" value="POTRA"/>
    <property type="match status" value="1"/>
</dbReference>
<comment type="caution">
    <text evidence="9">The sequence shown here is derived from an EMBL/GenBank/DDBJ whole genome shotgun (WGS) entry which is preliminary data.</text>
</comment>
<dbReference type="PANTHER" id="PTHR12815">
    <property type="entry name" value="SORTING AND ASSEMBLY MACHINERY SAMM50 PROTEIN FAMILY MEMBER"/>
    <property type="match status" value="1"/>
</dbReference>
<keyword evidence="4 6" id="KW-0472">Membrane</keyword>
<feature type="domain" description="POTRA" evidence="8">
    <location>
        <begin position="69"/>
        <end position="177"/>
    </location>
</feature>
<proteinExistence type="predicted"/>
<dbReference type="GO" id="GO:0019867">
    <property type="term" value="C:outer membrane"/>
    <property type="evidence" value="ECO:0007669"/>
    <property type="project" value="InterPro"/>
</dbReference>
<protein>
    <submittedName>
        <fullName evidence="9">Outer membrane protein assembly factor BamA</fullName>
    </submittedName>
</protein>